<dbReference type="Proteomes" id="UP000515135">
    <property type="component" value="Unplaced"/>
</dbReference>
<dbReference type="GO" id="GO:0005577">
    <property type="term" value="C:fibrinogen complex"/>
    <property type="evidence" value="ECO:0007669"/>
    <property type="project" value="TreeGrafter"/>
</dbReference>
<organism evidence="8 9">
    <name type="scientific">Branchiostoma belcheri</name>
    <name type="common">Amphioxus</name>
    <dbReference type="NCBI Taxonomy" id="7741"/>
    <lineage>
        <taxon>Eukaryota</taxon>
        <taxon>Metazoa</taxon>
        <taxon>Chordata</taxon>
        <taxon>Cephalochordata</taxon>
        <taxon>Leptocardii</taxon>
        <taxon>Amphioxiformes</taxon>
        <taxon>Branchiostomatidae</taxon>
        <taxon>Branchiostoma</taxon>
    </lineage>
</organism>
<protein>
    <submittedName>
        <fullName evidence="9">Fibroleukin-like</fullName>
    </submittedName>
</protein>
<feature type="signal peptide" evidence="6">
    <location>
        <begin position="1"/>
        <end position="25"/>
    </location>
</feature>
<dbReference type="PANTHER" id="PTHR47221">
    <property type="entry name" value="FIBRINOGEN ALPHA CHAIN"/>
    <property type="match status" value="1"/>
</dbReference>
<evidence type="ECO:0000256" key="1">
    <source>
        <dbReference type="ARBA" id="ARBA00004613"/>
    </source>
</evidence>
<dbReference type="Pfam" id="PF00147">
    <property type="entry name" value="Fibrinogen_C"/>
    <property type="match status" value="1"/>
</dbReference>
<keyword evidence="4" id="KW-0325">Glycoprotein</keyword>
<dbReference type="GO" id="GO:0005201">
    <property type="term" value="F:extracellular matrix structural constituent"/>
    <property type="evidence" value="ECO:0007669"/>
    <property type="project" value="TreeGrafter"/>
</dbReference>
<keyword evidence="3" id="KW-1015">Disulfide bond</keyword>
<feature type="chain" id="PRO_5028476589" evidence="6">
    <location>
        <begin position="26"/>
        <end position="400"/>
    </location>
</feature>
<feature type="domain" description="Fibrinogen C-terminal" evidence="7">
    <location>
        <begin position="170"/>
        <end position="399"/>
    </location>
</feature>
<feature type="coiled-coil region" evidence="5">
    <location>
        <begin position="61"/>
        <end position="115"/>
    </location>
</feature>
<proteinExistence type="predicted"/>
<dbReference type="GO" id="GO:0034116">
    <property type="term" value="P:positive regulation of heterotypic cell-cell adhesion"/>
    <property type="evidence" value="ECO:0007669"/>
    <property type="project" value="TreeGrafter"/>
</dbReference>
<keyword evidence="2" id="KW-0964">Secreted</keyword>
<gene>
    <name evidence="9" type="primary">LOC109469578</name>
</gene>
<dbReference type="InterPro" id="IPR037579">
    <property type="entry name" value="FIB_ANG-like"/>
</dbReference>
<reference evidence="9" key="1">
    <citation type="submission" date="2025-08" db="UniProtKB">
        <authorList>
            <consortium name="RefSeq"/>
        </authorList>
    </citation>
    <scope>IDENTIFICATION</scope>
    <source>
        <tissue evidence="9">Gonad</tissue>
    </source>
</reference>
<dbReference type="Gene3D" id="3.90.215.10">
    <property type="entry name" value="Gamma Fibrinogen, chain A, domain 1"/>
    <property type="match status" value="1"/>
</dbReference>
<dbReference type="RefSeq" id="XP_019623674.1">
    <property type="nucleotide sequence ID" value="XM_019768115.1"/>
</dbReference>
<keyword evidence="5" id="KW-0175">Coiled coil</keyword>
<dbReference type="SUPFAM" id="SSF56496">
    <property type="entry name" value="Fibrinogen C-terminal domain-like"/>
    <property type="match status" value="1"/>
</dbReference>
<dbReference type="AlphaFoldDB" id="A0A6P4YPR6"/>
<dbReference type="KEGG" id="bbel:109469578"/>
<dbReference type="GO" id="GO:0030674">
    <property type="term" value="F:protein-macromolecule adaptor activity"/>
    <property type="evidence" value="ECO:0007669"/>
    <property type="project" value="TreeGrafter"/>
</dbReference>
<evidence type="ECO:0000256" key="6">
    <source>
        <dbReference type="SAM" id="SignalP"/>
    </source>
</evidence>
<dbReference type="CDD" id="cd00087">
    <property type="entry name" value="FReD"/>
    <property type="match status" value="1"/>
</dbReference>
<keyword evidence="6" id="KW-0732">Signal</keyword>
<dbReference type="FunFam" id="3.90.215.10:FF:000001">
    <property type="entry name" value="Tenascin isoform 1"/>
    <property type="match status" value="1"/>
</dbReference>
<evidence type="ECO:0000259" key="7">
    <source>
        <dbReference type="PROSITE" id="PS51406"/>
    </source>
</evidence>
<sequence length="400" mass="45649">MAVLSTTLVGFLILAVSFLPSPARAQSCPASVTTLCSADDQCNYALEIPTLKMTLPVNPRVKAAEKDLETLEKTFAQLRLAVLRRNINQEVLNRLNEVANNLKAVRESLDGARERNVEVLHAGQHVKQDRDTQRGLKTLEESMDQKFTGLKGMLEKLLKTCARECSSDNPVSRGPPKDCADVYKTGLRENGVYSITPNINQDSVDVYCDMKSGGGGWTVIQRRMDGSVNFTRKWADYQRGFGNLTGEFWLGLDALHEITRRQDYVLRVELEDWDKVRKFARYGAFYVADARDKYRLHIDGYSGTAGDAFRFSDQYMHDNQQFTTYDEDHDKYPSGNCGRYYKAGWWFDACLATNLNGVYYHGMYTGIRDGIFWGTWHNLTLDDLRFSFKYVDMKIRPVTF</sequence>
<comment type="subcellular location">
    <subcellularLocation>
        <location evidence="1">Secreted</location>
    </subcellularLocation>
</comment>
<evidence type="ECO:0000313" key="9">
    <source>
        <dbReference type="RefSeq" id="XP_019623674.1"/>
    </source>
</evidence>
<dbReference type="SMART" id="SM00186">
    <property type="entry name" value="FBG"/>
    <property type="match status" value="1"/>
</dbReference>
<evidence type="ECO:0000256" key="4">
    <source>
        <dbReference type="ARBA" id="ARBA00023180"/>
    </source>
</evidence>
<dbReference type="PROSITE" id="PS51406">
    <property type="entry name" value="FIBRINOGEN_C_2"/>
    <property type="match status" value="1"/>
</dbReference>
<evidence type="ECO:0000256" key="2">
    <source>
        <dbReference type="ARBA" id="ARBA00022525"/>
    </source>
</evidence>
<evidence type="ECO:0000256" key="3">
    <source>
        <dbReference type="ARBA" id="ARBA00023157"/>
    </source>
</evidence>
<dbReference type="OrthoDB" id="6514358at2759"/>
<dbReference type="NCBIfam" id="NF040941">
    <property type="entry name" value="GGGWT_bact"/>
    <property type="match status" value="1"/>
</dbReference>
<dbReference type="InterPro" id="IPR036056">
    <property type="entry name" value="Fibrinogen-like_C"/>
</dbReference>
<dbReference type="InterPro" id="IPR014716">
    <property type="entry name" value="Fibrinogen_a/b/g_C_1"/>
</dbReference>
<dbReference type="InterPro" id="IPR002181">
    <property type="entry name" value="Fibrinogen_a/b/g_C_dom"/>
</dbReference>
<dbReference type="GeneID" id="109469578"/>
<name>A0A6P4YPR6_BRABE</name>
<evidence type="ECO:0000256" key="5">
    <source>
        <dbReference type="SAM" id="Coils"/>
    </source>
</evidence>
<keyword evidence="8" id="KW-1185">Reference proteome</keyword>
<accession>A0A6P4YPR6</accession>
<evidence type="ECO:0000313" key="8">
    <source>
        <dbReference type="Proteomes" id="UP000515135"/>
    </source>
</evidence>
<dbReference type="PANTHER" id="PTHR47221:SF5">
    <property type="entry name" value="FIBRINOGEN C-TERMINAL DOMAIN-CONTAINING PROTEIN"/>
    <property type="match status" value="1"/>
</dbReference>